<protein>
    <submittedName>
        <fullName evidence="1">Uncharacterized protein</fullName>
    </submittedName>
</protein>
<name>A0A7D3V5S9_9VIRU</name>
<keyword evidence="2" id="KW-1185">Reference proteome</keyword>
<gene>
    <name evidence="1" type="ORF">Fadolivirus_1_794</name>
</gene>
<proteinExistence type="predicted"/>
<dbReference type="EMBL" id="MT418680">
    <property type="protein sequence ID" value="QKF94252.1"/>
    <property type="molecule type" value="Genomic_DNA"/>
</dbReference>
<dbReference type="Proteomes" id="UP001162001">
    <property type="component" value="Segment"/>
</dbReference>
<evidence type="ECO:0000313" key="2">
    <source>
        <dbReference type="Proteomes" id="UP001162001"/>
    </source>
</evidence>
<reference evidence="1 2" key="1">
    <citation type="submission" date="2020-04" db="EMBL/GenBank/DDBJ databases">
        <title>Advantages and limits of metagenomic assembly and binning of a giant virus.</title>
        <authorList>
            <person name="Schulz F."/>
            <person name="Andreani J."/>
            <person name="Francis R."/>
            <person name="Boudjemaa H."/>
            <person name="Bou Khalil J.Y."/>
            <person name="Lee J."/>
            <person name="La Scola B."/>
            <person name="Woyke T."/>
        </authorList>
    </citation>
    <scope>NUCLEOTIDE SEQUENCE [LARGE SCALE GENOMIC DNA]</scope>
    <source>
        <strain evidence="1 2">FV1/VV64</strain>
    </source>
</reference>
<organism evidence="1 2">
    <name type="scientific">Fadolivirus FV1/VV64</name>
    <dbReference type="NCBI Taxonomy" id="3070911"/>
    <lineage>
        <taxon>Viruses</taxon>
        <taxon>Varidnaviria</taxon>
        <taxon>Bamfordvirae</taxon>
        <taxon>Nucleocytoviricota</taxon>
        <taxon>Megaviricetes</taxon>
        <taxon>Imitervirales</taxon>
        <taxon>Mimiviridae</taxon>
        <taxon>Klosneuvirinae</taxon>
        <taxon>Fadolivirus</taxon>
        <taxon>Fadolivirus algeromassiliense</taxon>
    </lineage>
</organism>
<accession>A0A7D3V5S9</accession>
<sequence length="295" mass="35597">MVLEYLSYLYYAIKYYLFKHNNYNIPFDINEIETNPSLKQFQENNDINKVIFALNNIPDIVQRILFQDYKNINDKYLHITIKTNDNSIDEIYHNLEEIKQYLTDDSIRYINIRINLVNIGSKMHHVNCIVIDKLRKYILIFEPKTMLRYDHKMIKSIFQELFDVSQYEILTPHDIGYSYYNRLQWNDAYCQTYIIFIFWLIILNEDIDPKKYSLLFNNVITHKNMGYFLFHINQILNANKIEICEQNGIWSYPGHNINNIVNITRLFLNNKEKQESELKNISIKEENDIIIFEVA</sequence>
<evidence type="ECO:0000313" key="1">
    <source>
        <dbReference type="EMBL" id="QKF94252.1"/>
    </source>
</evidence>